<proteinExistence type="predicted"/>
<evidence type="ECO:0000313" key="2">
    <source>
        <dbReference type="Proteomes" id="UP001171111"/>
    </source>
</evidence>
<keyword evidence="2" id="KW-1185">Reference proteome</keyword>
<reference evidence="1 2" key="1">
    <citation type="submission" date="2023-06" db="EMBL/GenBank/DDBJ databases">
        <title>Campylobacter magnum sp. nov., isolated from cecal contents of domestic pigs (Sus scrofa domesticus).</title>
        <authorList>
            <person name="Papic B."/>
            <person name="Gruntar I."/>
        </authorList>
    </citation>
    <scope>NUCLEOTIDE SEQUENCE [LARGE SCALE GENOMIC DNA]</scope>
    <source>
        <strain evidence="2">34484-21</strain>
    </source>
</reference>
<dbReference type="RefSeq" id="WP_302243985.1">
    <property type="nucleotide sequence ID" value="NZ_JAULJQ010000003.1"/>
</dbReference>
<organism evidence="1 2">
    <name type="scientific">Campylobacter magnus</name>
    <dbReference type="NCBI Taxonomy" id="3026462"/>
    <lineage>
        <taxon>Bacteria</taxon>
        <taxon>Pseudomonadati</taxon>
        <taxon>Campylobacterota</taxon>
        <taxon>Epsilonproteobacteria</taxon>
        <taxon>Campylobacterales</taxon>
        <taxon>Campylobacteraceae</taxon>
        <taxon>Campylobacter</taxon>
    </lineage>
</organism>
<accession>A0ABT8T835</accession>
<protein>
    <submittedName>
        <fullName evidence="1">Uncharacterized protein</fullName>
    </submittedName>
</protein>
<gene>
    <name evidence="1" type="ORF">Q2362_03415</name>
</gene>
<evidence type="ECO:0000313" key="1">
    <source>
        <dbReference type="EMBL" id="MDO2409148.1"/>
    </source>
</evidence>
<name>A0ABT8T835_9BACT</name>
<comment type="caution">
    <text evidence="1">The sequence shown here is derived from an EMBL/GenBank/DDBJ whole genome shotgun (WGS) entry which is preliminary data.</text>
</comment>
<dbReference type="Proteomes" id="UP001171111">
    <property type="component" value="Unassembled WGS sequence"/>
</dbReference>
<dbReference type="EMBL" id="JAULJQ010000003">
    <property type="protein sequence ID" value="MDO2409148.1"/>
    <property type="molecule type" value="Genomic_DNA"/>
</dbReference>
<sequence length="67" mass="7602">MRTLFESFGLGSPAPYERAFAPFSCGFCLEKLAQNSLERHRYGAPRLALRQNSQKSPRNLRAFGYSC</sequence>